<name>A0A2T2X586_9FIRM</name>
<evidence type="ECO:0000313" key="2">
    <source>
        <dbReference type="Proteomes" id="UP000242699"/>
    </source>
</evidence>
<evidence type="ECO:0000313" key="1">
    <source>
        <dbReference type="EMBL" id="PSR29626.1"/>
    </source>
</evidence>
<gene>
    <name evidence="1" type="ORF">C7B43_08195</name>
</gene>
<protein>
    <submittedName>
        <fullName evidence="1">Uncharacterized protein</fullName>
    </submittedName>
</protein>
<dbReference type="Proteomes" id="UP000242699">
    <property type="component" value="Unassembled WGS sequence"/>
</dbReference>
<sequence>MAKPAAAVLEQLHKIQRPFEIVGTNPQLLVKSPNSLTIQVHGKQLLSIRCLSDFVHGVQSFFRINDYELQGV</sequence>
<reference evidence="1 2" key="1">
    <citation type="journal article" date="2014" name="BMC Genomics">
        <title>Comparison of environmental and isolate Sulfobacillus genomes reveals diverse carbon, sulfur, nitrogen, and hydrogen metabolisms.</title>
        <authorList>
            <person name="Justice N.B."/>
            <person name="Norman A."/>
            <person name="Brown C.T."/>
            <person name="Singh A."/>
            <person name="Thomas B.C."/>
            <person name="Banfield J.F."/>
        </authorList>
    </citation>
    <scope>NUCLEOTIDE SEQUENCE [LARGE SCALE GENOMIC DNA]</scope>
    <source>
        <strain evidence="1">AMDSBA1</strain>
    </source>
</reference>
<accession>A0A2T2X586</accession>
<comment type="caution">
    <text evidence="1">The sequence shown here is derived from an EMBL/GenBank/DDBJ whole genome shotgun (WGS) entry which is preliminary data.</text>
</comment>
<organism evidence="1 2">
    <name type="scientific">Sulfobacillus benefaciens</name>
    <dbReference type="NCBI Taxonomy" id="453960"/>
    <lineage>
        <taxon>Bacteria</taxon>
        <taxon>Bacillati</taxon>
        <taxon>Bacillota</taxon>
        <taxon>Clostridia</taxon>
        <taxon>Eubacteriales</taxon>
        <taxon>Clostridiales Family XVII. Incertae Sedis</taxon>
        <taxon>Sulfobacillus</taxon>
    </lineage>
</organism>
<dbReference type="EMBL" id="PXYT01000015">
    <property type="protein sequence ID" value="PSR29626.1"/>
    <property type="molecule type" value="Genomic_DNA"/>
</dbReference>
<proteinExistence type="predicted"/>
<dbReference type="AlphaFoldDB" id="A0A2T2X586"/>